<sequence>MQAYVRTVTDKLVVANVYEFQPPRIFGLRGGLGISSVT</sequence>
<evidence type="ECO:0000313" key="2">
    <source>
        <dbReference type="Proteomes" id="UP000548867"/>
    </source>
</evidence>
<name>A0A7W6G8T9_9SPHN</name>
<proteinExistence type="predicted"/>
<organism evidence="1 2">
    <name type="scientific">Novosphingobium sediminicola</name>
    <dbReference type="NCBI Taxonomy" id="563162"/>
    <lineage>
        <taxon>Bacteria</taxon>
        <taxon>Pseudomonadati</taxon>
        <taxon>Pseudomonadota</taxon>
        <taxon>Alphaproteobacteria</taxon>
        <taxon>Sphingomonadales</taxon>
        <taxon>Sphingomonadaceae</taxon>
        <taxon>Novosphingobium</taxon>
    </lineage>
</organism>
<protein>
    <submittedName>
        <fullName evidence="1">Uncharacterized protein</fullName>
    </submittedName>
</protein>
<evidence type="ECO:0000313" key="1">
    <source>
        <dbReference type="EMBL" id="MBB3957565.1"/>
    </source>
</evidence>
<reference evidence="1 2" key="1">
    <citation type="submission" date="2020-08" db="EMBL/GenBank/DDBJ databases">
        <title>Genomic Encyclopedia of Type Strains, Phase IV (KMG-IV): sequencing the most valuable type-strain genomes for metagenomic binning, comparative biology and taxonomic classification.</title>
        <authorList>
            <person name="Goeker M."/>
        </authorList>
    </citation>
    <scope>NUCLEOTIDE SEQUENCE [LARGE SCALE GENOMIC DNA]</scope>
    <source>
        <strain evidence="1 2">DSM 27057</strain>
    </source>
</reference>
<comment type="caution">
    <text evidence="1">The sequence shown here is derived from an EMBL/GenBank/DDBJ whole genome shotgun (WGS) entry which is preliminary data.</text>
</comment>
<dbReference type="EMBL" id="JACIDX010000026">
    <property type="protein sequence ID" value="MBB3957565.1"/>
    <property type="molecule type" value="Genomic_DNA"/>
</dbReference>
<accession>A0A7W6G8T9</accession>
<keyword evidence="2" id="KW-1185">Reference proteome</keyword>
<dbReference type="Proteomes" id="UP000548867">
    <property type="component" value="Unassembled WGS sequence"/>
</dbReference>
<dbReference type="AlphaFoldDB" id="A0A7W6G8T9"/>
<gene>
    <name evidence="1" type="ORF">GGR38_004539</name>
</gene>